<name>A0ABQ6JKU4_9ACTN</name>
<comment type="subcellular location">
    <subcellularLocation>
        <location evidence="1">Cell membrane</location>
        <topology evidence="1">Peripheral membrane protein</topology>
    </subcellularLocation>
</comment>
<dbReference type="PANTHER" id="PTHR43166:SF35">
    <property type="entry name" value="L-CYSTINE IMPORT ATP-BINDING PROTEIN TCYN"/>
    <property type="match status" value="1"/>
</dbReference>
<dbReference type="PANTHER" id="PTHR43166">
    <property type="entry name" value="AMINO ACID IMPORT ATP-BINDING PROTEIN"/>
    <property type="match status" value="1"/>
</dbReference>
<comment type="caution">
    <text evidence="3">The sequence shown here is derived from an EMBL/GenBank/DDBJ whole genome shotgun (WGS) entry which is preliminary data.</text>
</comment>
<sequence length="69" mass="7566">MLALLRDLSEEGTTMVLATHEMAFARDVAHRVAFLDGGRVLEQGPPAQVLGEPQEDRTRTFLARVLGGF</sequence>
<dbReference type="Proteomes" id="UP001157017">
    <property type="component" value="Unassembled WGS sequence"/>
</dbReference>
<evidence type="ECO:0000256" key="1">
    <source>
        <dbReference type="ARBA" id="ARBA00004202"/>
    </source>
</evidence>
<dbReference type="InterPro" id="IPR050086">
    <property type="entry name" value="MetN_ABC_transporter-like"/>
</dbReference>
<gene>
    <name evidence="3" type="ORF">GCM10025868_31250</name>
</gene>
<proteinExistence type="predicted"/>
<keyword evidence="2" id="KW-0813">Transport</keyword>
<organism evidence="3 4">
    <name type="scientific">Angustibacter aerolatus</name>
    <dbReference type="NCBI Taxonomy" id="1162965"/>
    <lineage>
        <taxon>Bacteria</taxon>
        <taxon>Bacillati</taxon>
        <taxon>Actinomycetota</taxon>
        <taxon>Actinomycetes</taxon>
        <taxon>Kineosporiales</taxon>
        <taxon>Kineosporiaceae</taxon>
    </lineage>
</organism>
<evidence type="ECO:0000313" key="3">
    <source>
        <dbReference type="EMBL" id="GMA87875.1"/>
    </source>
</evidence>
<dbReference type="Gene3D" id="3.40.50.300">
    <property type="entry name" value="P-loop containing nucleotide triphosphate hydrolases"/>
    <property type="match status" value="1"/>
</dbReference>
<dbReference type="InterPro" id="IPR027417">
    <property type="entry name" value="P-loop_NTPase"/>
</dbReference>
<evidence type="ECO:0000256" key="2">
    <source>
        <dbReference type="ARBA" id="ARBA00022448"/>
    </source>
</evidence>
<reference evidence="4" key="1">
    <citation type="journal article" date="2019" name="Int. J. Syst. Evol. Microbiol.">
        <title>The Global Catalogue of Microorganisms (GCM) 10K type strain sequencing project: providing services to taxonomists for standard genome sequencing and annotation.</title>
        <authorList>
            <consortium name="The Broad Institute Genomics Platform"/>
            <consortium name="The Broad Institute Genome Sequencing Center for Infectious Disease"/>
            <person name="Wu L."/>
            <person name="Ma J."/>
        </authorList>
    </citation>
    <scope>NUCLEOTIDE SEQUENCE [LARGE SCALE GENOMIC DNA]</scope>
    <source>
        <strain evidence="4">NBRC 108730</strain>
    </source>
</reference>
<accession>A0ABQ6JKU4</accession>
<evidence type="ECO:0000313" key="4">
    <source>
        <dbReference type="Proteomes" id="UP001157017"/>
    </source>
</evidence>
<dbReference type="EMBL" id="BSUZ01000001">
    <property type="protein sequence ID" value="GMA87875.1"/>
    <property type="molecule type" value="Genomic_DNA"/>
</dbReference>
<keyword evidence="4" id="KW-1185">Reference proteome</keyword>
<evidence type="ECO:0008006" key="5">
    <source>
        <dbReference type="Google" id="ProtNLM"/>
    </source>
</evidence>
<protein>
    <recommendedName>
        <fullName evidence="5">Amino acid ABC transporter ATP-binding protein</fullName>
    </recommendedName>
</protein>
<dbReference type="SUPFAM" id="SSF52540">
    <property type="entry name" value="P-loop containing nucleoside triphosphate hydrolases"/>
    <property type="match status" value="1"/>
</dbReference>